<reference evidence="1" key="1">
    <citation type="journal article" date="2015" name="Genome Biol. Evol.">
        <title>Organellar Genomes of White Spruce (Picea glauca): Assembly and Annotation.</title>
        <authorList>
            <person name="Jackman S.D."/>
            <person name="Warren R.L."/>
            <person name="Gibb E.A."/>
            <person name="Vandervalk B.P."/>
            <person name="Mohamadi H."/>
            <person name="Chu J."/>
            <person name="Raymond A."/>
            <person name="Pleasance S."/>
            <person name="Coope R."/>
            <person name="Wildung M.R."/>
            <person name="Ritland C.E."/>
            <person name="Bousquet J."/>
            <person name="Jones S.J."/>
            <person name="Bohlmann J."/>
            <person name="Birol I."/>
        </authorList>
    </citation>
    <scope>NUCLEOTIDE SEQUENCE [LARGE SCALE GENOMIC DNA]</scope>
    <source>
        <tissue evidence="1">Flushing bud</tissue>
    </source>
</reference>
<gene>
    <name evidence="1" type="ORF">ABT39_MTgene5082</name>
</gene>
<dbReference type="EMBL" id="LKAM01000006">
    <property type="protein sequence ID" value="KUM48086.1"/>
    <property type="molecule type" value="Genomic_DNA"/>
</dbReference>
<evidence type="ECO:0000313" key="1">
    <source>
        <dbReference type="EMBL" id="KUM48086.1"/>
    </source>
</evidence>
<comment type="caution">
    <text evidence="1">The sequence shown here is derived from an EMBL/GenBank/DDBJ whole genome shotgun (WGS) entry which is preliminary data.</text>
</comment>
<dbReference type="AlphaFoldDB" id="A0A101LZ88"/>
<organism evidence="1">
    <name type="scientific">Picea glauca</name>
    <name type="common">White spruce</name>
    <name type="synonym">Pinus glauca</name>
    <dbReference type="NCBI Taxonomy" id="3330"/>
    <lineage>
        <taxon>Eukaryota</taxon>
        <taxon>Viridiplantae</taxon>
        <taxon>Streptophyta</taxon>
        <taxon>Embryophyta</taxon>
        <taxon>Tracheophyta</taxon>
        <taxon>Spermatophyta</taxon>
        <taxon>Pinopsida</taxon>
        <taxon>Pinidae</taxon>
        <taxon>Conifers I</taxon>
        <taxon>Pinales</taxon>
        <taxon>Pinaceae</taxon>
        <taxon>Picea</taxon>
    </lineage>
</organism>
<proteinExistence type="predicted"/>
<sequence>MNGCKPMQTPMEPDLCSSTWSTRTIQSQLNLLSLGLSDA</sequence>
<protein>
    <submittedName>
        <fullName evidence="1">Uncharacterized protein</fullName>
    </submittedName>
</protein>
<accession>A0A101LZ88</accession>
<name>A0A101LZ88_PICGL</name>
<geneLocation type="mitochondrion" evidence="1"/>
<keyword evidence="1" id="KW-0496">Mitochondrion</keyword>